<accession>A0A814SCC2</accession>
<evidence type="ECO:0000256" key="1">
    <source>
        <dbReference type="ARBA" id="ARBA00004308"/>
    </source>
</evidence>
<evidence type="ECO:0000313" key="14">
    <source>
        <dbReference type="EMBL" id="CAF1223275.1"/>
    </source>
</evidence>
<dbReference type="Proteomes" id="UP000663860">
    <property type="component" value="Unassembled WGS sequence"/>
</dbReference>
<feature type="transmembrane region" description="Helical" evidence="10">
    <location>
        <begin position="320"/>
        <end position="343"/>
    </location>
</feature>
<evidence type="ECO:0000256" key="3">
    <source>
        <dbReference type="ARBA" id="ARBA00022448"/>
    </source>
</evidence>
<protein>
    <recommendedName>
        <fullName evidence="19">Purinergic receptor</fullName>
    </recommendedName>
</protein>
<dbReference type="GO" id="GO:0001614">
    <property type="term" value="F:purinergic nucleotide receptor activity"/>
    <property type="evidence" value="ECO:0007669"/>
    <property type="project" value="InterPro"/>
</dbReference>
<dbReference type="AlphaFoldDB" id="A0A814SCC2"/>
<dbReference type="Proteomes" id="UP000663881">
    <property type="component" value="Unassembled WGS sequence"/>
</dbReference>
<evidence type="ECO:0000313" key="16">
    <source>
        <dbReference type="EMBL" id="CAF3747474.1"/>
    </source>
</evidence>
<evidence type="ECO:0000313" key="11">
    <source>
        <dbReference type="EMBL" id="CAF0845714.1"/>
    </source>
</evidence>
<dbReference type="PRINTS" id="PR01307">
    <property type="entry name" value="P2XRECEPTOR"/>
</dbReference>
<evidence type="ECO:0000256" key="10">
    <source>
        <dbReference type="SAM" id="Phobius"/>
    </source>
</evidence>
<comment type="subcellular location">
    <subcellularLocation>
        <location evidence="1">Endomembrane system</location>
    </subcellularLocation>
</comment>
<dbReference type="GO" id="GO:0012505">
    <property type="term" value="C:endomembrane system"/>
    <property type="evidence" value="ECO:0007669"/>
    <property type="project" value="UniProtKB-SubCell"/>
</dbReference>
<dbReference type="InterPro" id="IPR059116">
    <property type="entry name" value="P2X_receptor"/>
</dbReference>
<dbReference type="Gene3D" id="2.60.490.10">
    <property type="entry name" value="atp-gated p2x4 ion channel domain"/>
    <property type="match status" value="1"/>
</dbReference>
<dbReference type="GO" id="GO:0004931">
    <property type="term" value="F:extracellularly ATP-gated monoatomic cation channel activity"/>
    <property type="evidence" value="ECO:0007669"/>
    <property type="project" value="InterPro"/>
</dbReference>
<evidence type="ECO:0000313" key="15">
    <source>
        <dbReference type="EMBL" id="CAF3713645.1"/>
    </source>
</evidence>
<proteinExistence type="inferred from homology"/>
<keyword evidence="9" id="KW-0407">Ion channel</keyword>
<evidence type="ECO:0008006" key="19">
    <source>
        <dbReference type="Google" id="ProtNLM"/>
    </source>
</evidence>
<dbReference type="GO" id="GO:0033198">
    <property type="term" value="P:response to ATP"/>
    <property type="evidence" value="ECO:0007669"/>
    <property type="project" value="InterPro"/>
</dbReference>
<keyword evidence="5 10" id="KW-1133">Transmembrane helix</keyword>
<dbReference type="EMBL" id="CAJOAZ010000998">
    <property type="protein sequence ID" value="CAF3747474.1"/>
    <property type="molecule type" value="Genomic_DNA"/>
</dbReference>
<dbReference type="EMBL" id="CAJOAY010002898">
    <property type="protein sequence ID" value="CAF3987784.1"/>
    <property type="molecule type" value="Genomic_DNA"/>
</dbReference>
<dbReference type="Proteomes" id="UP000663832">
    <property type="component" value="Unassembled WGS sequence"/>
</dbReference>
<dbReference type="Proteomes" id="UP000663868">
    <property type="component" value="Unassembled WGS sequence"/>
</dbReference>
<dbReference type="Gene3D" id="1.10.287.940">
    <property type="entry name" value="atp-gated p2x4 ion channel"/>
    <property type="match status" value="1"/>
</dbReference>
<evidence type="ECO:0000256" key="5">
    <source>
        <dbReference type="ARBA" id="ARBA00022989"/>
    </source>
</evidence>
<dbReference type="EMBL" id="CAJNOI010000278">
    <property type="protein sequence ID" value="CAF1223275.1"/>
    <property type="molecule type" value="Genomic_DNA"/>
</dbReference>
<evidence type="ECO:0000256" key="8">
    <source>
        <dbReference type="ARBA" id="ARBA00023286"/>
    </source>
</evidence>
<keyword evidence="6" id="KW-0406">Ion transport</keyword>
<dbReference type="Proteomes" id="UP000663877">
    <property type="component" value="Unassembled WGS sequence"/>
</dbReference>
<dbReference type="EMBL" id="CAJOBB010000599">
    <property type="protein sequence ID" value="CAF3713645.1"/>
    <property type="molecule type" value="Genomic_DNA"/>
</dbReference>
<dbReference type="GO" id="GO:0005886">
    <property type="term" value="C:plasma membrane"/>
    <property type="evidence" value="ECO:0007669"/>
    <property type="project" value="InterPro"/>
</dbReference>
<evidence type="ECO:0000313" key="13">
    <source>
        <dbReference type="EMBL" id="CAF1145241.1"/>
    </source>
</evidence>
<organism evidence="13 18">
    <name type="scientific">Adineta steineri</name>
    <dbReference type="NCBI Taxonomy" id="433720"/>
    <lineage>
        <taxon>Eukaryota</taxon>
        <taxon>Metazoa</taxon>
        <taxon>Spiralia</taxon>
        <taxon>Gnathifera</taxon>
        <taxon>Rotifera</taxon>
        <taxon>Eurotatoria</taxon>
        <taxon>Bdelloidea</taxon>
        <taxon>Adinetida</taxon>
        <taxon>Adinetidae</taxon>
        <taxon>Adineta</taxon>
    </lineage>
</organism>
<dbReference type="EMBL" id="CAJNOM010000151">
    <property type="protein sequence ID" value="CAF1145241.1"/>
    <property type="molecule type" value="Genomic_DNA"/>
</dbReference>
<dbReference type="PANTHER" id="PTHR10125:SF31">
    <property type="entry name" value="P2X RECEPTOR E"/>
    <property type="match status" value="1"/>
</dbReference>
<reference evidence="13" key="1">
    <citation type="submission" date="2021-02" db="EMBL/GenBank/DDBJ databases">
        <authorList>
            <person name="Nowell W R."/>
        </authorList>
    </citation>
    <scope>NUCLEOTIDE SEQUENCE</scope>
</reference>
<dbReference type="Pfam" id="PF00864">
    <property type="entry name" value="P2X_receptor"/>
    <property type="match status" value="1"/>
</dbReference>
<comment type="caution">
    <text evidence="13">The sequence shown here is derived from an EMBL/GenBank/DDBJ whole genome shotgun (WGS) entry which is preliminary data.</text>
</comment>
<dbReference type="GO" id="GO:0098794">
    <property type="term" value="C:postsynapse"/>
    <property type="evidence" value="ECO:0007669"/>
    <property type="project" value="GOC"/>
</dbReference>
<dbReference type="GO" id="GO:0070588">
    <property type="term" value="P:calcium ion transmembrane transport"/>
    <property type="evidence" value="ECO:0007669"/>
    <property type="project" value="TreeGrafter"/>
</dbReference>
<dbReference type="Proteomes" id="UP000663844">
    <property type="component" value="Unassembled WGS sequence"/>
</dbReference>
<keyword evidence="3" id="KW-0813">Transport</keyword>
<dbReference type="OrthoDB" id="494673at2759"/>
<evidence type="ECO:0000256" key="6">
    <source>
        <dbReference type="ARBA" id="ARBA00023065"/>
    </source>
</evidence>
<gene>
    <name evidence="14" type="ORF">BJG266_LOCUS28103</name>
    <name evidence="11" type="ORF">IZO911_LOCUS9312</name>
    <name evidence="15" type="ORF">KXQ929_LOCUS11914</name>
    <name evidence="17" type="ORF">OKA104_LOCUS29034</name>
    <name evidence="16" type="ORF">OXD698_LOCUS15256</name>
    <name evidence="13" type="ORF">QVE165_LOCUS22707</name>
    <name evidence="12" type="ORF">VCS650_LOCUS10117</name>
</gene>
<keyword evidence="18" id="KW-1185">Reference proteome</keyword>
<evidence type="ECO:0000313" key="18">
    <source>
        <dbReference type="Proteomes" id="UP000663832"/>
    </source>
</evidence>
<feature type="transmembrane region" description="Helical" evidence="10">
    <location>
        <begin position="12"/>
        <end position="31"/>
    </location>
</feature>
<evidence type="ECO:0000256" key="9">
    <source>
        <dbReference type="ARBA" id="ARBA00023303"/>
    </source>
</evidence>
<comment type="similarity">
    <text evidence="2">Belongs to the P2X receptor family.</text>
</comment>
<evidence type="ECO:0000313" key="17">
    <source>
        <dbReference type="EMBL" id="CAF3987784.1"/>
    </source>
</evidence>
<evidence type="ECO:0000256" key="7">
    <source>
        <dbReference type="ARBA" id="ARBA00023136"/>
    </source>
</evidence>
<dbReference type="InterPro" id="IPR027309">
    <property type="entry name" value="P2X_extracellular_dom_sf"/>
</dbReference>
<keyword evidence="4 10" id="KW-0812">Transmembrane</keyword>
<dbReference type="InterPro" id="IPR001429">
    <property type="entry name" value="P2X_purnocptor"/>
</dbReference>
<evidence type="ECO:0000313" key="12">
    <source>
        <dbReference type="EMBL" id="CAF0916143.1"/>
    </source>
</evidence>
<dbReference type="Proteomes" id="UP000663891">
    <property type="component" value="Unassembled WGS sequence"/>
</dbReference>
<evidence type="ECO:0000256" key="2">
    <source>
        <dbReference type="ARBA" id="ARBA00009848"/>
    </source>
</evidence>
<evidence type="ECO:0000256" key="4">
    <source>
        <dbReference type="ARBA" id="ARBA00022692"/>
    </source>
</evidence>
<dbReference type="PANTHER" id="PTHR10125">
    <property type="entry name" value="P2X PURINOCEPTOR"/>
    <property type="match status" value="1"/>
</dbReference>
<name>A0A814SCC2_9BILA</name>
<keyword evidence="8" id="KW-1071">Ligand-gated ion channel</keyword>
<dbReference type="EMBL" id="CAJNOE010000065">
    <property type="protein sequence ID" value="CAF0845714.1"/>
    <property type="molecule type" value="Genomic_DNA"/>
</dbReference>
<dbReference type="EMBL" id="CAJNON010000072">
    <property type="protein sequence ID" value="CAF0916143.1"/>
    <property type="molecule type" value="Genomic_DNA"/>
</dbReference>
<keyword evidence="7 10" id="KW-0472">Membrane</keyword>
<sequence>MVEVPNSSIALLHRVIQLIICAYTALYIVWYEKGYQEFQEPRGTSVTKVKGVSSVNVKVPSFLAGNYSRVVWDTTEYGIPPLVENNAFFIATHQIVTNDQTEAACPSALKSKLYCDANSTKCKIGKPTPSTAGFFTGNCVPSRENKTLNVCEIRGWCPEEMSASADYQISINDLKGFTIFIKTSVTFNKFNIHLRNIRDETNFSCRYHKIKDSRCPIFLLGDIIDQFETNIPALIDEGGVIEIEQKWTCNFDYNKNLCFPDYTFRLLQSGDEKQSPGINYRMAHKYRLNGTNYRILSKVHGLRFVLSITGNGGKFNPLQLFLAIGSGIGYTVIAGLVCDFIMMHVHKSRDKYRAGKVSLVNDIVLQ</sequence>